<gene>
    <name evidence="1" type="ORF">CSSPTR1EN2_LOCUS22218</name>
</gene>
<evidence type="ECO:0000313" key="2">
    <source>
        <dbReference type="Proteomes" id="UP001497512"/>
    </source>
</evidence>
<evidence type="ECO:0000313" key="1">
    <source>
        <dbReference type="EMBL" id="CAK9234440.1"/>
    </source>
</evidence>
<protein>
    <submittedName>
        <fullName evidence="1">Uncharacterized protein</fullName>
    </submittedName>
</protein>
<proteinExistence type="predicted"/>
<name>A0ABP0V127_9BRYO</name>
<organism evidence="1 2">
    <name type="scientific">Sphagnum troendelagicum</name>
    <dbReference type="NCBI Taxonomy" id="128251"/>
    <lineage>
        <taxon>Eukaryota</taxon>
        <taxon>Viridiplantae</taxon>
        <taxon>Streptophyta</taxon>
        <taxon>Embryophyta</taxon>
        <taxon>Bryophyta</taxon>
        <taxon>Sphagnophytina</taxon>
        <taxon>Sphagnopsida</taxon>
        <taxon>Sphagnales</taxon>
        <taxon>Sphagnaceae</taxon>
        <taxon>Sphagnum</taxon>
    </lineage>
</organism>
<accession>A0ABP0V127</accession>
<keyword evidence="2" id="KW-1185">Reference proteome</keyword>
<sequence length="118" mass="13080">MQQEIVHSVTKSDIRGSAMLRDRNCVGQPTYVPAPVSNSAPLLRTRNLMSGGQKRNKFARRKFHGWRRGAKEKETSYWKARWLSSGGPGRGNLERQRCRSSASKSVAGWSASFVAGTG</sequence>
<dbReference type="Proteomes" id="UP001497512">
    <property type="component" value="Chromosome 8"/>
</dbReference>
<dbReference type="EMBL" id="OZ019900">
    <property type="protein sequence ID" value="CAK9234440.1"/>
    <property type="molecule type" value="Genomic_DNA"/>
</dbReference>
<reference evidence="1" key="1">
    <citation type="submission" date="2024-02" db="EMBL/GenBank/DDBJ databases">
        <authorList>
            <consortium name="ELIXIR-Norway"/>
            <consortium name="Elixir Norway"/>
        </authorList>
    </citation>
    <scope>NUCLEOTIDE SEQUENCE</scope>
</reference>